<evidence type="ECO:0000256" key="4">
    <source>
        <dbReference type="ARBA" id="ARBA00022692"/>
    </source>
</evidence>
<feature type="transmembrane region" description="Helical" evidence="12">
    <location>
        <begin position="90"/>
        <end position="113"/>
    </location>
</feature>
<dbReference type="PROSITE" id="PS51846">
    <property type="entry name" value="CNNM"/>
    <property type="match status" value="1"/>
</dbReference>
<feature type="compositionally biased region" description="Basic residues" evidence="11">
    <location>
        <begin position="69"/>
        <end position="83"/>
    </location>
</feature>
<keyword evidence="5" id="KW-0677">Repeat</keyword>
<evidence type="ECO:0000256" key="7">
    <source>
        <dbReference type="ARBA" id="ARBA00023122"/>
    </source>
</evidence>
<evidence type="ECO:0000256" key="11">
    <source>
        <dbReference type="SAM" id="MobiDB-lite"/>
    </source>
</evidence>
<dbReference type="Gene3D" id="3.10.580.10">
    <property type="entry name" value="CBS-domain"/>
    <property type="match status" value="1"/>
</dbReference>
<organism evidence="15 16">
    <name type="scientific">Streptomyces durbertensis</name>
    <dbReference type="NCBI Taxonomy" id="2448886"/>
    <lineage>
        <taxon>Bacteria</taxon>
        <taxon>Bacillati</taxon>
        <taxon>Actinomycetota</taxon>
        <taxon>Actinomycetes</taxon>
        <taxon>Kitasatosporales</taxon>
        <taxon>Streptomycetaceae</taxon>
        <taxon>Streptomyces</taxon>
    </lineage>
</organism>
<feature type="transmembrane region" description="Helical" evidence="12">
    <location>
        <begin position="149"/>
        <end position="168"/>
    </location>
</feature>
<evidence type="ECO:0000313" key="16">
    <source>
        <dbReference type="Proteomes" id="UP000766698"/>
    </source>
</evidence>
<dbReference type="Pfam" id="PF01595">
    <property type="entry name" value="CNNM"/>
    <property type="match status" value="1"/>
</dbReference>
<keyword evidence="4 10" id="KW-0812">Transmembrane</keyword>
<keyword evidence="16" id="KW-1185">Reference proteome</keyword>
<dbReference type="InterPro" id="IPR046342">
    <property type="entry name" value="CBS_dom_sf"/>
</dbReference>
<evidence type="ECO:0000259" key="14">
    <source>
        <dbReference type="PROSITE" id="PS51846"/>
    </source>
</evidence>
<reference evidence="16" key="1">
    <citation type="journal article" date="2020" name="Syst. Appl. Microbiol.">
        <title>Streptomyces alkaliterrae sp. nov., isolated from an alkaline soil, and emended descriptions of Streptomyces alkaliphilus, Streptomyces calidiresistens and Streptomyces durbertensis.</title>
        <authorList>
            <person name="Swiecimska M."/>
            <person name="Golinska P."/>
            <person name="Nouioui I."/>
            <person name="Wypij M."/>
            <person name="Rai M."/>
            <person name="Sangal V."/>
            <person name="Goodfellow M."/>
        </authorList>
    </citation>
    <scope>NUCLEOTIDE SEQUENCE [LARGE SCALE GENOMIC DNA]</scope>
    <source>
        <strain evidence="16">DSM 104538</strain>
    </source>
</reference>
<feature type="domain" description="CBS" evidence="13">
    <location>
        <begin position="312"/>
        <end position="371"/>
    </location>
</feature>
<dbReference type="InterPro" id="IPR016169">
    <property type="entry name" value="FAD-bd_PCMH_sub2"/>
</dbReference>
<evidence type="ECO:0000256" key="3">
    <source>
        <dbReference type="ARBA" id="ARBA00022475"/>
    </source>
</evidence>
<feature type="domain" description="CNNM transmembrane" evidence="14">
    <location>
        <begin position="90"/>
        <end position="293"/>
    </location>
</feature>
<gene>
    <name evidence="15" type="ORF">GL263_03800</name>
</gene>
<dbReference type="PANTHER" id="PTHR43099:SF6">
    <property type="entry name" value="UPF0053 PROTEIN RV1842C"/>
    <property type="match status" value="1"/>
</dbReference>
<keyword evidence="7 9" id="KW-0129">CBS domain</keyword>
<dbReference type="InterPro" id="IPR000644">
    <property type="entry name" value="CBS_dom"/>
</dbReference>
<dbReference type="Pfam" id="PF03471">
    <property type="entry name" value="CorC_HlyC"/>
    <property type="match status" value="1"/>
</dbReference>
<name>A0ABR6ECG8_9ACTN</name>
<keyword evidence="8 10" id="KW-0472">Membrane</keyword>
<feature type="domain" description="CBS" evidence="13">
    <location>
        <begin position="377"/>
        <end position="434"/>
    </location>
</feature>
<sequence length="571" mass="60332">MPGSRSPAGRFARLYEVRARARQTRRSRVRHGRTSQYQPCHTPSAPPPPSRRKADHRAGVARTPQGAGAHRRPPPHLSGRRPPPRLSGRCPVNAALGLLAVLVLTAGTGYFVAQEFAYVAADRVALAREAAAGDKRAARAVKVLERLSFMLSGAQLGITVTGLVVGFLAEPALAELLRPLLVGVGVPEAAVSGAALTAAFVAALALQMVLGELAPKNLALAVPERLAKALAASTLAYLRIAGPLVRVFDSAANRLLRRIGIEPVEELHHGATLEELGHLVDASRAHGHLPPHTARLMDHALEFSERTVGEVMVPRVDTLYLAADAPATEIVQLIAEHGHSTYPVTGRRPDDVVGVVGVRELMRHGAERVDRARAGELARPALLLPETLALPDAVRRLHEHGGEFAVVLDEHGGLAGILTFEDIAEELVGEINDETDKVVELAVADGDSWLVDAHRRVDEIAEATGVELPESEDYDTVAGLVVDRLGRFPAVGDRLTVALAATGGTALVEVLSVDRHVPRRVRLTAATDTGTDTRAGVGSGVDLAATVARPASLVPAAGAPAVGRSQQEEPV</sequence>
<dbReference type="SMART" id="SM00116">
    <property type="entry name" value="CBS"/>
    <property type="match status" value="2"/>
</dbReference>
<dbReference type="InterPro" id="IPR036318">
    <property type="entry name" value="FAD-bd_PCMH-like_sf"/>
</dbReference>
<comment type="caution">
    <text evidence="15">The sequence shown here is derived from an EMBL/GenBank/DDBJ whole genome shotgun (WGS) entry which is preliminary data.</text>
</comment>
<dbReference type="EMBL" id="WMLF01000031">
    <property type="protein sequence ID" value="MBB1242700.1"/>
    <property type="molecule type" value="Genomic_DNA"/>
</dbReference>
<dbReference type="CDD" id="cd04590">
    <property type="entry name" value="CBS_pair_CorC_HlyC_assoc"/>
    <property type="match status" value="1"/>
</dbReference>
<keyword evidence="3" id="KW-1003">Cell membrane</keyword>
<evidence type="ECO:0000256" key="6">
    <source>
        <dbReference type="ARBA" id="ARBA00022989"/>
    </source>
</evidence>
<evidence type="ECO:0000256" key="2">
    <source>
        <dbReference type="ARBA" id="ARBA00006337"/>
    </source>
</evidence>
<dbReference type="Gene3D" id="3.30.465.10">
    <property type="match status" value="1"/>
</dbReference>
<dbReference type="Proteomes" id="UP000766698">
    <property type="component" value="Unassembled WGS sequence"/>
</dbReference>
<feature type="region of interest" description="Disordered" evidence="11">
    <location>
        <begin position="1"/>
        <end position="86"/>
    </location>
</feature>
<evidence type="ECO:0000256" key="5">
    <source>
        <dbReference type="ARBA" id="ARBA00022737"/>
    </source>
</evidence>
<protein>
    <submittedName>
        <fullName evidence="15">HlyC/CorC family transporter</fullName>
    </submittedName>
</protein>
<dbReference type="InterPro" id="IPR051676">
    <property type="entry name" value="UPF0053_domain"/>
</dbReference>
<comment type="similarity">
    <text evidence="2">Belongs to the UPF0053 family.</text>
</comment>
<dbReference type="PROSITE" id="PS51371">
    <property type="entry name" value="CBS"/>
    <property type="match status" value="2"/>
</dbReference>
<evidence type="ECO:0000259" key="13">
    <source>
        <dbReference type="PROSITE" id="PS51371"/>
    </source>
</evidence>
<dbReference type="InterPro" id="IPR044751">
    <property type="entry name" value="Ion_transp-like_CBS"/>
</dbReference>
<evidence type="ECO:0000256" key="8">
    <source>
        <dbReference type="ARBA" id="ARBA00023136"/>
    </source>
</evidence>
<evidence type="ECO:0000256" key="10">
    <source>
        <dbReference type="PROSITE-ProRule" id="PRU01193"/>
    </source>
</evidence>
<dbReference type="SMART" id="SM01091">
    <property type="entry name" value="CorC_HlyC"/>
    <property type="match status" value="1"/>
</dbReference>
<feature type="compositionally biased region" description="Basic residues" evidence="11">
    <location>
        <begin position="20"/>
        <end position="33"/>
    </location>
</feature>
<evidence type="ECO:0000256" key="1">
    <source>
        <dbReference type="ARBA" id="ARBA00004651"/>
    </source>
</evidence>
<dbReference type="SUPFAM" id="SSF56176">
    <property type="entry name" value="FAD-binding/transporter-associated domain-like"/>
    <property type="match status" value="1"/>
</dbReference>
<dbReference type="Pfam" id="PF00571">
    <property type="entry name" value="CBS"/>
    <property type="match status" value="2"/>
</dbReference>
<dbReference type="InterPro" id="IPR002550">
    <property type="entry name" value="CNNM"/>
</dbReference>
<evidence type="ECO:0000313" key="15">
    <source>
        <dbReference type="EMBL" id="MBB1242700.1"/>
    </source>
</evidence>
<dbReference type="SUPFAM" id="SSF54631">
    <property type="entry name" value="CBS-domain pair"/>
    <property type="match status" value="1"/>
</dbReference>
<dbReference type="PANTHER" id="PTHR43099">
    <property type="entry name" value="UPF0053 PROTEIN YRKA"/>
    <property type="match status" value="1"/>
</dbReference>
<accession>A0ABR6ECG8</accession>
<dbReference type="InterPro" id="IPR005170">
    <property type="entry name" value="Transptr-assoc_dom"/>
</dbReference>
<proteinExistence type="inferred from homology"/>
<evidence type="ECO:0000256" key="12">
    <source>
        <dbReference type="SAM" id="Phobius"/>
    </source>
</evidence>
<keyword evidence="6 10" id="KW-1133">Transmembrane helix</keyword>
<evidence type="ECO:0000256" key="9">
    <source>
        <dbReference type="PROSITE-ProRule" id="PRU00703"/>
    </source>
</evidence>
<comment type="subcellular location">
    <subcellularLocation>
        <location evidence="1">Cell membrane</location>
        <topology evidence="1">Multi-pass membrane protein</topology>
    </subcellularLocation>
</comment>